<dbReference type="Pfam" id="PF03432">
    <property type="entry name" value="Relaxase"/>
    <property type="match status" value="1"/>
</dbReference>
<dbReference type="InterPro" id="IPR040677">
    <property type="entry name" value="LPD7"/>
</dbReference>
<feature type="domain" description="TraI-like middle" evidence="5">
    <location>
        <begin position="167"/>
        <end position="253"/>
    </location>
</feature>
<reference evidence="6 7" key="1">
    <citation type="submission" date="2016-11" db="EMBL/GenBank/DDBJ databases">
        <authorList>
            <person name="Klemetsen T."/>
        </authorList>
    </citation>
    <scope>NUCLEOTIDE SEQUENCE [LARGE SCALE GENOMIC DNA]</scope>
    <source>
        <strain evidence="6">MT 2528</strain>
    </source>
</reference>
<dbReference type="Pfam" id="PF22863">
    <property type="entry name" value="TraI_middle"/>
    <property type="match status" value="1"/>
</dbReference>
<organism evidence="6 7">
    <name type="scientific">Moritella viscosa</name>
    <dbReference type="NCBI Taxonomy" id="80854"/>
    <lineage>
        <taxon>Bacteria</taxon>
        <taxon>Pseudomonadati</taxon>
        <taxon>Pseudomonadota</taxon>
        <taxon>Gammaproteobacteria</taxon>
        <taxon>Alteromonadales</taxon>
        <taxon>Moritellaceae</taxon>
        <taxon>Moritella</taxon>
    </lineage>
</organism>
<feature type="region of interest" description="Disordered" evidence="1">
    <location>
        <begin position="511"/>
        <end position="574"/>
    </location>
</feature>
<dbReference type="Pfam" id="PF18821">
    <property type="entry name" value="LPD7"/>
    <property type="match status" value="1"/>
</dbReference>
<dbReference type="EMBL" id="FPLJ01000088">
    <property type="protein sequence ID" value="SGZ00038.1"/>
    <property type="molecule type" value="Genomic_DNA"/>
</dbReference>
<accession>A0ABY1HIE0</accession>
<dbReference type="RefSeq" id="WP_075532003.1">
    <property type="nucleotide sequence ID" value="NZ_CAWRCN010000110.1"/>
</dbReference>
<keyword evidence="7" id="KW-1185">Reference proteome</keyword>
<evidence type="ECO:0000259" key="3">
    <source>
        <dbReference type="Pfam" id="PF18821"/>
    </source>
</evidence>
<evidence type="ECO:0000259" key="4">
    <source>
        <dbReference type="Pfam" id="PF22287"/>
    </source>
</evidence>
<comment type="caution">
    <text evidence="6">The sequence shown here is derived from an EMBL/GenBank/DDBJ whole genome shotgun (WGS) entry which is preliminary data.</text>
</comment>
<dbReference type="NCBIfam" id="NF041893">
    <property type="entry name" value="TraI_MobP_relax"/>
    <property type="match status" value="1"/>
</dbReference>
<name>A0ABY1HIE0_9GAMM</name>
<evidence type="ECO:0000313" key="6">
    <source>
        <dbReference type="EMBL" id="SGZ00038.1"/>
    </source>
</evidence>
<dbReference type="InterPro" id="IPR005094">
    <property type="entry name" value="Endonuclease_MobA/VirD2"/>
</dbReference>
<dbReference type="Pfam" id="PF22287">
    <property type="entry name" value="TraI-like_C"/>
    <property type="match status" value="1"/>
</dbReference>
<evidence type="ECO:0000259" key="5">
    <source>
        <dbReference type="Pfam" id="PF22863"/>
    </source>
</evidence>
<evidence type="ECO:0000256" key="1">
    <source>
        <dbReference type="SAM" id="MobiDB-lite"/>
    </source>
</evidence>
<dbReference type="InterPro" id="IPR054462">
    <property type="entry name" value="TraI_M"/>
</dbReference>
<dbReference type="Proteomes" id="UP000182660">
    <property type="component" value="Unassembled WGS sequence"/>
</dbReference>
<protein>
    <submittedName>
        <fullName evidence="6">TraI DNA relaxase</fullName>
    </submittedName>
</protein>
<dbReference type="InterPro" id="IPR054461">
    <property type="entry name" value="TraI-like_C"/>
</dbReference>
<gene>
    <name evidence="6" type="ORF">MT2528_3961</name>
</gene>
<dbReference type="InterPro" id="IPR049751">
    <property type="entry name" value="TraI/MobA_relaxases"/>
</dbReference>
<feature type="domain" description="Large polyvalent protein-associated" evidence="3">
    <location>
        <begin position="427"/>
        <end position="510"/>
    </location>
</feature>
<evidence type="ECO:0000259" key="2">
    <source>
        <dbReference type="Pfam" id="PF03432"/>
    </source>
</evidence>
<sequence>MIAKHVAPKSSTKSSFNRLVDYICDEQDKVHRVGLVKSANCHAATIDAAITEVLATQQQNTRAKGDKTYHLLVSFREGEAVDNDTLSKIEAQLCEAIGFGEHQRISAVHRDTDNLHIHIAINKIHPEKLTMVEPFGAYRVLGETCDRLENQYGLEKDNHITKQREGQSRAQDMEAHSGQKSLISWTREQCGEALESAQSWEDVHHVLKEHGLHMQLRGSGLVIRSDNDVSIKASSVSRALSKPALEKRLGEFVVDEVCPGQEEGGASTKSRYSKQPIELKVDTTVLYQRYQQEALQSEQQVNQALASVITTKGRKLKALDLANKLKRFSISQETNFITRKMLYKLHFNAVKRQRQKIQKTAASAKSQVYSQHRKLTWADWLKQQAQQGDNDALTVLQARQPHRQQQCNSLSGQYVSTLDSAVLTGADNITKKGSVIDKHTGVKETAHSLVLPLKVTTTTLIEALKLAQVRYGNIITINGNDAFKQRVIKVAVNARLNIQFTGEAERDRLQLEERYNGKSREDGRGITGRGNDESGRALIEHNGSGRRDERKSSQSQRKPNVGSIGSEPPPSRRHCLRNLSELSVASFKGQGAVLLPRDVYGDVGQQRSGNTVDALRWGIFGARLDEAQVSAAEQYISERMSKRDKGMDVAVHEPLTQIVKGQFAGSRVINGQSLLLINIAADVISVLPIKSDARRLKIGDEISINSQAKVTRVRGLER</sequence>
<proteinExistence type="predicted"/>
<feature type="domain" description="TraI-like C-terminal" evidence="4">
    <location>
        <begin position="631"/>
        <end position="709"/>
    </location>
</feature>
<feature type="compositionally biased region" description="Basic and acidic residues" evidence="1">
    <location>
        <begin position="511"/>
        <end position="552"/>
    </location>
</feature>
<feature type="domain" description="MobA/VirD2-like nuclease" evidence="2">
    <location>
        <begin position="22"/>
        <end position="154"/>
    </location>
</feature>
<evidence type="ECO:0000313" key="7">
    <source>
        <dbReference type="Proteomes" id="UP000182660"/>
    </source>
</evidence>